<proteinExistence type="predicted"/>
<dbReference type="Proteomes" id="UP000008550">
    <property type="component" value="Chromosome"/>
</dbReference>
<evidence type="ECO:0000313" key="2">
    <source>
        <dbReference type="EMBL" id="ABZ84342.1"/>
    </source>
</evidence>
<dbReference type="AlphaFoldDB" id="B0TEU0"/>
<feature type="compositionally biased region" description="Basic and acidic residues" evidence="1">
    <location>
        <begin position="13"/>
        <end position="22"/>
    </location>
</feature>
<protein>
    <submittedName>
        <fullName evidence="2">Uncharacterized protein</fullName>
    </submittedName>
</protein>
<dbReference type="STRING" id="498761.HM1_1777"/>
<dbReference type="HOGENOM" id="CLU_3080567_0_0_9"/>
<accession>B0TEU0</accession>
<dbReference type="KEGG" id="hmo:HM1_1777"/>
<gene>
    <name evidence="2" type="ORF">HM1_1777</name>
</gene>
<evidence type="ECO:0000256" key="1">
    <source>
        <dbReference type="SAM" id="MobiDB-lite"/>
    </source>
</evidence>
<dbReference type="EMBL" id="CP000930">
    <property type="protein sequence ID" value="ABZ84342.1"/>
    <property type="molecule type" value="Genomic_DNA"/>
</dbReference>
<feature type="region of interest" description="Disordered" evidence="1">
    <location>
        <begin position="1"/>
        <end position="26"/>
    </location>
</feature>
<name>B0TEU0_HELMI</name>
<reference evidence="2 3" key="1">
    <citation type="journal article" date="2008" name="J. Bacteriol.">
        <title>The genome of Heliobacterium modesticaldum, a phototrophic representative of the Firmicutes containing the simplest photosynthetic apparatus.</title>
        <authorList>
            <person name="Sattley W.M."/>
            <person name="Madigan M.T."/>
            <person name="Swingley W.D."/>
            <person name="Cheung P.C."/>
            <person name="Clocksin K.M."/>
            <person name="Conrad A.L."/>
            <person name="Dejesa L.C."/>
            <person name="Honchak B.M."/>
            <person name="Jung D.O."/>
            <person name="Karbach L.E."/>
            <person name="Kurdoglu A."/>
            <person name="Lahiri S."/>
            <person name="Mastrian S.D."/>
            <person name="Page L.E."/>
            <person name="Taylor H.L."/>
            <person name="Wang Z.T."/>
            <person name="Raymond J."/>
            <person name="Chen M."/>
            <person name="Blankenship R.E."/>
            <person name="Touchman J.W."/>
        </authorList>
    </citation>
    <scope>NUCLEOTIDE SEQUENCE [LARGE SCALE GENOMIC DNA]</scope>
    <source>
        <strain evidence="3">ATCC 51547 / Ice1</strain>
    </source>
</reference>
<keyword evidence="3" id="KW-1185">Reference proteome</keyword>
<organism evidence="2 3">
    <name type="scientific">Heliobacterium modesticaldum (strain ATCC 51547 / Ice1)</name>
    <dbReference type="NCBI Taxonomy" id="498761"/>
    <lineage>
        <taxon>Bacteria</taxon>
        <taxon>Bacillati</taxon>
        <taxon>Bacillota</taxon>
        <taxon>Clostridia</taxon>
        <taxon>Eubacteriales</taxon>
        <taxon>Heliobacteriaceae</taxon>
        <taxon>Heliomicrobium</taxon>
    </lineage>
</organism>
<sequence length="52" mass="6352">MPRRAKGQSPRFRGKESEDFRQKKGNLRFLRIHKNQPPYHWDHNLSAKSTYR</sequence>
<evidence type="ECO:0000313" key="3">
    <source>
        <dbReference type="Proteomes" id="UP000008550"/>
    </source>
</evidence>